<dbReference type="InterPro" id="IPR018709">
    <property type="entry name" value="CoA_activase_DUF2229"/>
</dbReference>
<dbReference type="EMBL" id="CP042905">
    <property type="protein sequence ID" value="QEE15038.1"/>
    <property type="molecule type" value="Genomic_DNA"/>
</dbReference>
<evidence type="ECO:0000313" key="3">
    <source>
        <dbReference type="Proteomes" id="UP000321408"/>
    </source>
</evidence>
<reference evidence="2 3" key="1">
    <citation type="journal article" date="2020" name="Nature">
        <title>Isolation of an archaeon at the prokaryote-eukaryote interface.</title>
        <authorList>
            <person name="Imachi H."/>
            <person name="Nobu M.K."/>
            <person name="Nakahara N."/>
            <person name="Morono Y."/>
            <person name="Ogawara M."/>
            <person name="Takaki Y."/>
            <person name="Takano Y."/>
            <person name="Uematsu K."/>
            <person name="Ikuta T."/>
            <person name="Ito M."/>
            <person name="Matsui Y."/>
            <person name="Miyazaki M."/>
            <person name="Murata K."/>
            <person name="Saito Y."/>
            <person name="Sakai S."/>
            <person name="Song C."/>
            <person name="Tasumi E."/>
            <person name="Yamanaka Y."/>
            <person name="Yamaguchi T."/>
            <person name="Kamagata Y."/>
            <person name="Tamaki H."/>
            <person name="Takai K."/>
        </authorList>
    </citation>
    <scope>NUCLEOTIDE SEQUENCE [LARGE SCALE GENOMIC DNA]</scope>
    <source>
        <strain evidence="2 3">MK-D1</strain>
    </source>
</reference>
<name>A0A5B9D789_9ARCH</name>
<keyword evidence="3" id="KW-1185">Reference proteome</keyword>
<organism evidence="2 3">
    <name type="scientific">Promethearchaeum syntrophicum</name>
    <dbReference type="NCBI Taxonomy" id="2594042"/>
    <lineage>
        <taxon>Archaea</taxon>
        <taxon>Promethearchaeati</taxon>
        <taxon>Promethearchaeota</taxon>
        <taxon>Promethearchaeia</taxon>
        <taxon>Promethearchaeales</taxon>
        <taxon>Promethearchaeaceae</taxon>
        <taxon>Promethearchaeum</taxon>
    </lineage>
</organism>
<proteinExistence type="predicted"/>
<dbReference type="PANTHER" id="PTHR32329:SF2">
    <property type="entry name" value="BIFUNCTIONAL PROTEIN [INCLUDES 2-HYDROXYACYL-COA DEHYDRATASE (N-TER) AND ITS ACTIVATOR DOMAIN (C_TERM)"/>
    <property type="match status" value="1"/>
</dbReference>
<evidence type="ECO:0000259" key="1">
    <source>
        <dbReference type="Pfam" id="PF09989"/>
    </source>
</evidence>
<gene>
    <name evidence="2" type="ORF">DSAG12_00861</name>
</gene>
<evidence type="ECO:0000313" key="2">
    <source>
        <dbReference type="EMBL" id="QEE15038.1"/>
    </source>
</evidence>
<sequence>MSQTEKHRLKIGIPRALYFYKYGPFWTAFLDYLNCDVKISGPTTSVIVEEGTKEANSELCVPMKIYFGHVKELLSEFPDLDYIFIPRYVSSHKEQFFCPKFLILPEAVKYGLNLNTSIITLEINVKKNSEHESAINFGKILGYNGETMIKAWDYATRKYEEFQNKAREGDYIELLNELDSNPKHKRKKKIIKQIIPEAIRGKFPVNILVLGHAYNVYETHINRDLISRLQAMDCNITTIENLPKSEFSEKITINEQYHQYWQSEDEILKTARYCLSNGSNKIDGIIFLISFACGPDSLIQEIIMRDMKKRKIPYLDLVLDEHSGESGLITRIESFTDMIRREKFQ</sequence>
<dbReference type="Gene3D" id="3.40.50.11900">
    <property type="match status" value="1"/>
</dbReference>
<accession>A0A5B9D789</accession>
<protein>
    <submittedName>
        <fullName evidence="2">Acyl-CoA dehydratase activase-related protein</fullName>
    </submittedName>
</protein>
<dbReference type="PANTHER" id="PTHR32329">
    <property type="entry name" value="BIFUNCTIONAL PROTEIN [INCLUDES 2-HYDROXYACYL-COA DEHYDRATASE (N-TER) AND ITS ACTIVATOR DOMAIN (C_TERM)-RELATED"/>
    <property type="match status" value="1"/>
</dbReference>
<dbReference type="InterPro" id="IPR051805">
    <property type="entry name" value="Dehydratase_Activator_Redct"/>
</dbReference>
<reference evidence="2 3" key="2">
    <citation type="journal article" date="2024" name="Int. J. Syst. Evol. Microbiol.">
        <title>Promethearchaeum syntrophicum gen. nov., sp. nov., an anaerobic, obligately syntrophic archaeon, the first isolate of the lineage 'Asgard' archaea, and proposal of the new archaeal phylum Promethearchaeota phyl. nov. and kingdom Promethearchaeati regn. nov.</title>
        <authorList>
            <person name="Imachi H."/>
            <person name="Nobu M.K."/>
            <person name="Kato S."/>
            <person name="Takaki Y."/>
            <person name="Miyazaki M."/>
            <person name="Miyata M."/>
            <person name="Ogawara M."/>
            <person name="Saito Y."/>
            <person name="Sakai S."/>
            <person name="Tahara Y.O."/>
            <person name="Takano Y."/>
            <person name="Tasumi E."/>
            <person name="Uematsu K."/>
            <person name="Yoshimura T."/>
            <person name="Itoh T."/>
            <person name="Ohkuma M."/>
            <person name="Takai K."/>
        </authorList>
    </citation>
    <scope>NUCLEOTIDE SEQUENCE [LARGE SCALE GENOMIC DNA]</scope>
    <source>
        <strain evidence="2 3">MK-D1</strain>
    </source>
</reference>
<dbReference type="GeneID" id="41328859"/>
<dbReference type="AlphaFoldDB" id="A0A5B9D789"/>
<dbReference type="Pfam" id="PF09989">
    <property type="entry name" value="DUF2229"/>
    <property type="match status" value="1"/>
</dbReference>
<dbReference type="RefSeq" id="WP_147661964.1">
    <property type="nucleotide sequence ID" value="NZ_CP042905.2"/>
</dbReference>
<dbReference type="Proteomes" id="UP000321408">
    <property type="component" value="Chromosome"/>
</dbReference>
<feature type="domain" description="DUF2229" evidence="1">
    <location>
        <begin position="10"/>
        <end position="241"/>
    </location>
</feature>
<dbReference type="KEGG" id="psyt:DSAG12_00861"/>